<protein>
    <recommendedName>
        <fullName evidence="7">Tr-type G domain-containing protein</fullName>
    </recommendedName>
</protein>
<keyword evidence="2" id="KW-0396">Initiation factor</keyword>
<dbReference type="FunFam" id="3.40.50.300:FF:000019">
    <property type="entry name" value="Translation initiation factor IF-2"/>
    <property type="match status" value="1"/>
</dbReference>
<evidence type="ECO:0000256" key="6">
    <source>
        <dbReference type="SAM" id="Coils"/>
    </source>
</evidence>
<keyword evidence="4" id="KW-0648">Protein biosynthesis</keyword>
<dbReference type="InterPro" id="IPR015760">
    <property type="entry name" value="TIF_IF2"/>
</dbReference>
<evidence type="ECO:0000256" key="4">
    <source>
        <dbReference type="ARBA" id="ARBA00022917"/>
    </source>
</evidence>
<dbReference type="PANTHER" id="PTHR43381">
    <property type="entry name" value="TRANSLATION INITIATION FACTOR IF-2-RELATED"/>
    <property type="match status" value="1"/>
</dbReference>
<dbReference type="SUPFAM" id="SSF50447">
    <property type="entry name" value="Translation proteins"/>
    <property type="match status" value="1"/>
</dbReference>
<feature type="non-terminal residue" evidence="8">
    <location>
        <position position="379"/>
    </location>
</feature>
<dbReference type="InterPro" id="IPR027417">
    <property type="entry name" value="P-loop_NTPase"/>
</dbReference>
<dbReference type="Pfam" id="PF00009">
    <property type="entry name" value="GTP_EFTU"/>
    <property type="match status" value="1"/>
</dbReference>
<evidence type="ECO:0000256" key="3">
    <source>
        <dbReference type="ARBA" id="ARBA00022741"/>
    </source>
</evidence>
<feature type="domain" description="Tr-type G" evidence="7">
    <location>
        <begin position="137"/>
        <end position="306"/>
    </location>
</feature>
<keyword evidence="6" id="KW-0175">Coiled coil</keyword>
<sequence>PNQLSSPKRDLKKSIFKKEKQEYSKKELRELEGEEYLKKEQISQHAFEKPTEFLKKQIEIPETITVSALAQKLAVKGGDLVKKLMDMGVMATFNQTIDQDTAILVTEELGHIGEASKEVVVEDKLKEMVNYEGEEASRVPVVSVLGHVDHGKTTLLDFIRKAKVADEEEGGITQRIGAYQSNTSSGVITFIDTPGHAAFTEVRARGANSTDIVVLVVAADDGLQPQTEEAINHAKAAEVPIIVAVNKMDKEEADLEKVKNELSSKELVPEDWGGKTQFIPISALKGDGVEDLLEAISLEAEVLDLKTYHKGPGFGIVLDSSIEKGQGAVATVIVQKGTLKTGDIILVGDQTKKIRSLLNENGKKVKEAGPSLPVLISGL</sequence>
<evidence type="ECO:0000256" key="5">
    <source>
        <dbReference type="ARBA" id="ARBA00023134"/>
    </source>
</evidence>
<feature type="non-terminal residue" evidence="8">
    <location>
        <position position="1"/>
    </location>
</feature>
<dbReference type="SUPFAM" id="SSF52540">
    <property type="entry name" value="P-loop containing nucleoside triphosphate hydrolases"/>
    <property type="match status" value="1"/>
</dbReference>
<evidence type="ECO:0000313" key="8">
    <source>
        <dbReference type="EMBL" id="SVC51503.1"/>
    </source>
</evidence>
<dbReference type="NCBIfam" id="TIGR00487">
    <property type="entry name" value="IF-2"/>
    <property type="match status" value="1"/>
</dbReference>
<keyword evidence="5" id="KW-0342">GTP-binding</keyword>
<evidence type="ECO:0000256" key="2">
    <source>
        <dbReference type="ARBA" id="ARBA00022540"/>
    </source>
</evidence>
<dbReference type="PANTHER" id="PTHR43381:SF5">
    <property type="entry name" value="TR-TYPE G DOMAIN-CONTAINING PROTEIN"/>
    <property type="match status" value="1"/>
</dbReference>
<dbReference type="Gene3D" id="3.40.50.300">
    <property type="entry name" value="P-loop containing nucleotide triphosphate hydrolases"/>
    <property type="match status" value="1"/>
</dbReference>
<dbReference type="InterPro" id="IPR000795">
    <property type="entry name" value="T_Tr_GTP-bd_dom"/>
</dbReference>
<dbReference type="InterPro" id="IPR006847">
    <property type="entry name" value="IF2_N"/>
</dbReference>
<dbReference type="GO" id="GO:0003924">
    <property type="term" value="F:GTPase activity"/>
    <property type="evidence" value="ECO:0007669"/>
    <property type="project" value="InterPro"/>
</dbReference>
<dbReference type="Pfam" id="PF22042">
    <property type="entry name" value="EF-G_D2"/>
    <property type="match status" value="1"/>
</dbReference>
<dbReference type="Pfam" id="PF04760">
    <property type="entry name" value="IF2_N"/>
    <property type="match status" value="1"/>
</dbReference>
<organism evidence="8">
    <name type="scientific">marine metagenome</name>
    <dbReference type="NCBI Taxonomy" id="408172"/>
    <lineage>
        <taxon>unclassified sequences</taxon>
        <taxon>metagenomes</taxon>
        <taxon>ecological metagenomes</taxon>
    </lineage>
</organism>
<dbReference type="InterPro" id="IPR009000">
    <property type="entry name" value="Transl_B-barrel_sf"/>
</dbReference>
<accession>A0A382MR82</accession>
<dbReference type="InterPro" id="IPR000178">
    <property type="entry name" value="TF_IF2_bacterial-like"/>
</dbReference>
<reference evidence="8" key="1">
    <citation type="submission" date="2018-05" db="EMBL/GenBank/DDBJ databases">
        <authorList>
            <person name="Lanie J.A."/>
            <person name="Ng W.-L."/>
            <person name="Kazmierczak K.M."/>
            <person name="Andrzejewski T.M."/>
            <person name="Davidsen T.M."/>
            <person name="Wayne K.J."/>
            <person name="Tettelin H."/>
            <person name="Glass J.I."/>
            <person name="Rusch D."/>
            <person name="Podicherti R."/>
            <person name="Tsui H.-C.T."/>
            <person name="Winkler M.E."/>
        </authorList>
    </citation>
    <scope>NUCLEOTIDE SEQUENCE</scope>
</reference>
<dbReference type="EMBL" id="UINC01095429">
    <property type="protein sequence ID" value="SVC51503.1"/>
    <property type="molecule type" value="Genomic_DNA"/>
</dbReference>
<feature type="coiled-coil region" evidence="6">
    <location>
        <begin position="241"/>
        <end position="268"/>
    </location>
</feature>
<dbReference type="GO" id="GO:0005829">
    <property type="term" value="C:cytosol"/>
    <property type="evidence" value="ECO:0007669"/>
    <property type="project" value="TreeGrafter"/>
</dbReference>
<dbReference type="NCBIfam" id="TIGR00231">
    <property type="entry name" value="small_GTP"/>
    <property type="match status" value="1"/>
</dbReference>
<name>A0A382MR82_9ZZZZ</name>
<dbReference type="PRINTS" id="PR00315">
    <property type="entry name" value="ELONGATNFCT"/>
</dbReference>
<dbReference type="PROSITE" id="PS51722">
    <property type="entry name" value="G_TR_2"/>
    <property type="match status" value="1"/>
</dbReference>
<dbReference type="InterPro" id="IPR053905">
    <property type="entry name" value="EF-G-like_DII"/>
</dbReference>
<evidence type="ECO:0000256" key="1">
    <source>
        <dbReference type="ARBA" id="ARBA00007733"/>
    </source>
</evidence>
<dbReference type="CDD" id="cd01887">
    <property type="entry name" value="IF2_eIF5B"/>
    <property type="match status" value="1"/>
</dbReference>
<proteinExistence type="inferred from homology"/>
<keyword evidence="3" id="KW-0547">Nucleotide-binding</keyword>
<dbReference type="InterPro" id="IPR005225">
    <property type="entry name" value="Small_GTP-bd"/>
</dbReference>
<dbReference type="GO" id="GO:0003743">
    <property type="term" value="F:translation initiation factor activity"/>
    <property type="evidence" value="ECO:0007669"/>
    <property type="project" value="UniProtKB-KW"/>
</dbReference>
<dbReference type="Gene3D" id="2.40.30.10">
    <property type="entry name" value="Translation factors"/>
    <property type="match status" value="1"/>
</dbReference>
<dbReference type="GO" id="GO:0005525">
    <property type="term" value="F:GTP binding"/>
    <property type="evidence" value="ECO:0007669"/>
    <property type="project" value="UniProtKB-KW"/>
</dbReference>
<dbReference type="AlphaFoldDB" id="A0A382MR82"/>
<gene>
    <name evidence="8" type="ORF">METZ01_LOCUS304357</name>
</gene>
<evidence type="ECO:0000259" key="7">
    <source>
        <dbReference type="PROSITE" id="PS51722"/>
    </source>
</evidence>
<comment type="similarity">
    <text evidence="1">Belongs to the TRAFAC class translation factor GTPase superfamily. Classic translation factor GTPase family. IF-2 subfamily.</text>
</comment>